<name>A0A7K1FRA8_9ACTN</name>
<keyword evidence="3" id="KW-1185">Reference proteome</keyword>
<dbReference type="RefSeq" id="WP_154769904.1">
    <property type="nucleotide sequence ID" value="NZ_WLYK01000008.1"/>
</dbReference>
<gene>
    <name evidence="2" type="ORF">GIS00_18345</name>
</gene>
<dbReference type="AlphaFoldDB" id="A0A7K1FRA8"/>
<keyword evidence="1" id="KW-1133">Transmembrane helix</keyword>
<evidence type="ECO:0000313" key="3">
    <source>
        <dbReference type="Proteomes" id="UP000460221"/>
    </source>
</evidence>
<feature type="transmembrane region" description="Helical" evidence="1">
    <location>
        <begin position="6"/>
        <end position="25"/>
    </location>
</feature>
<organism evidence="2 3">
    <name type="scientific">Nakamurella alba</name>
    <dbReference type="NCBI Taxonomy" id="2665158"/>
    <lineage>
        <taxon>Bacteria</taxon>
        <taxon>Bacillati</taxon>
        <taxon>Actinomycetota</taxon>
        <taxon>Actinomycetes</taxon>
        <taxon>Nakamurellales</taxon>
        <taxon>Nakamurellaceae</taxon>
        <taxon>Nakamurella</taxon>
    </lineage>
</organism>
<keyword evidence="1" id="KW-0472">Membrane</keyword>
<proteinExistence type="predicted"/>
<accession>A0A7K1FRA8</accession>
<evidence type="ECO:0000256" key="1">
    <source>
        <dbReference type="SAM" id="Phobius"/>
    </source>
</evidence>
<dbReference type="EMBL" id="WLYK01000008">
    <property type="protein sequence ID" value="MTD15899.1"/>
    <property type="molecule type" value="Genomic_DNA"/>
</dbReference>
<keyword evidence="1" id="KW-0812">Transmembrane</keyword>
<dbReference type="Proteomes" id="UP000460221">
    <property type="component" value="Unassembled WGS sequence"/>
</dbReference>
<evidence type="ECO:0000313" key="2">
    <source>
        <dbReference type="EMBL" id="MTD15899.1"/>
    </source>
</evidence>
<protein>
    <submittedName>
        <fullName evidence="2">Uncharacterized protein</fullName>
    </submittedName>
</protein>
<comment type="caution">
    <text evidence="2">The sequence shown here is derived from an EMBL/GenBank/DDBJ whole genome shotgun (WGS) entry which is preliminary data.</text>
</comment>
<reference evidence="2 3" key="1">
    <citation type="submission" date="2019-11" db="EMBL/GenBank/DDBJ databases">
        <authorList>
            <person name="Jiang L.-Q."/>
        </authorList>
    </citation>
    <scope>NUCLEOTIDE SEQUENCE [LARGE SCALE GENOMIC DNA]</scope>
    <source>
        <strain evidence="2 3">YIM 132087</strain>
    </source>
</reference>
<sequence>MDRRVAGWWLVGLTVVGMLVSALYLGPGRGGDAVRGPVPPPPPPGACVQQHPGRVVLVACSEPHSADVVLAWSAATGTTPEGDPYSVCQAAAAEFVGVQRQISEAVDRGTSGWTPPPLSWTSTLVSGPAGEMIPGWSWTACLVRPLIGHRPIGEYQGSMLSLGRTERRPAVLRWCYRFSGAPSGVTGCTEPHAGEFLSARMVRVAGDRPAPVAPSAEALTSCAGRAAAVAGSGDPTYAGSLRVAVGYQLQGAGNSTGGDAGYLVYLETCSLEAAGGRLLIDSVIDWGTAPPPLR</sequence>